<dbReference type="PANTHER" id="PTHR31250">
    <property type="entry name" value="IQ DOMAIN-CONTAINING PROTEIN IQM3"/>
    <property type="match status" value="1"/>
</dbReference>
<keyword evidence="3" id="KW-0963">Cytoplasm</keyword>
<dbReference type="GO" id="GO:0005634">
    <property type="term" value="C:nucleus"/>
    <property type="evidence" value="ECO:0007669"/>
    <property type="project" value="UniProtKB-SubCell"/>
</dbReference>
<protein>
    <submittedName>
        <fullName evidence="5">Uncharacterized protein</fullName>
    </submittedName>
</protein>
<evidence type="ECO:0000256" key="4">
    <source>
        <dbReference type="ARBA" id="ARBA00023242"/>
    </source>
</evidence>
<evidence type="ECO:0000256" key="3">
    <source>
        <dbReference type="ARBA" id="ARBA00022490"/>
    </source>
</evidence>
<dbReference type="PANTHER" id="PTHR31250:SF27">
    <property type="entry name" value="IQ DOMAIN-CONTAINING PROTEIN IQM5"/>
    <property type="match status" value="1"/>
</dbReference>
<dbReference type="GO" id="GO:0005737">
    <property type="term" value="C:cytoplasm"/>
    <property type="evidence" value="ECO:0007669"/>
    <property type="project" value="UniProtKB-SubCell"/>
</dbReference>
<sequence length="440" mass="49358">DVRVLLHLSELLVHNSCSEVASLISLPELMGSWLRDVLPQGTAATHAAIFVAGLGCGAVACSAAQVLVGSSSSASSSAAEDLQKARDRFERKLQKYRRQAQERLHWAAVDKEVLGLQPRLWMEVLDRDHRYATLLYDYWRRWQLSDTSNHFFEWLEVGQGSLIDLPHAPRRLLDEWRVIYLRKEQNPVFRVKMEEETGRFLWEADNMPVTLPLSALKPRSGTKPSTDREREVATILEPSLQLAIRRDSLLCAARKEVQRAKDAREVPAQARLSAIAEPLVQEGLLCQLRDPHFRERLDAAPTSNGHAHLRNMTSLPKELLPDLGWGDFLAAIEHDLGLSMATPLPQGEARAEGKGIFVLDSFGLLHCGTKIRGLFHHSSFVRGHCVKVAGGITITDGWLKELSPHSGHYQPGTEHVDEMIGQWKEHGVDFSDVVIRPFSK</sequence>
<organism evidence="5 6">
    <name type="scientific">Polarella glacialis</name>
    <name type="common">Dinoflagellate</name>
    <dbReference type="NCBI Taxonomy" id="89957"/>
    <lineage>
        <taxon>Eukaryota</taxon>
        <taxon>Sar</taxon>
        <taxon>Alveolata</taxon>
        <taxon>Dinophyceae</taxon>
        <taxon>Suessiales</taxon>
        <taxon>Suessiaceae</taxon>
        <taxon>Polarella</taxon>
    </lineage>
</organism>
<comment type="caution">
    <text evidence="5">The sequence shown here is derived from an EMBL/GenBank/DDBJ whole genome shotgun (WGS) entry which is preliminary data.</text>
</comment>
<name>A0A813LS58_POLGL</name>
<evidence type="ECO:0000256" key="1">
    <source>
        <dbReference type="ARBA" id="ARBA00004123"/>
    </source>
</evidence>
<dbReference type="Proteomes" id="UP000626109">
    <property type="component" value="Unassembled WGS sequence"/>
</dbReference>
<keyword evidence="4" id="KW-0539">Nucleus</keyword>
<dbReference type="EMBL" id="CAJNNW010037188">
    <property type="protein sequence ID" value="CAE8740010.1"/>
    <property type="molecule type" value="Genomic_DNA"/>
</dbReference>
<accession>A0A813LS58</accession>
<comment type="subcellular location">
    <subcellularLocation>
        <location evidence="2">Cytoplasm</location>
    </subcellularLocation>
    <subcellularLocation>
        <location evidence="1">Nucleus</location>
    </subcellularLocation>
</comment>
<gene>
    <name evidence="5" type="ORF">PGLA2088_LOCUS49848</name>
</gene>
<feature type="non-terminal residue" evidence="5">
    <location>
        <position position="440"/>
    </location>
</feature>
<evidence type="ECO:0000256" key="2">
    <source>
        <dbReference type="ARBA" id="ARBA00004496"/>
    </source>
</evidence>
<evidence type="ECO:0000313" key="6">
    <source>
        <dbReference type="Proteomes" id="UP000626109"/>
    </source>
</evidence>
<dbReference type="AlphaFoldDB" id="A0A813LS58"/>
<dbReference type="InterPro" id="IPR044159">
    <property type="entry name" value="IQM"/>
</dbReference>
<evidence type="ECO:0000313" key="5">
    <source>
        <dbReference type="EMBL" id="CAE8740010.1"/>
    </source>
</evidence>
<proteinExistence type="predicted"/>
<reference evidence="5" key="1">
    <citation type="submission" date="2021-02" db="EMBL/GenBank/DDBJ databases">
        <authorList>
            <person name="Dougan E. K."/>
            <person name="Rhodes N."/>
            <person name="Thang M."/>
            <person name="Chan C."/>
        </authorList>
    </citation>
    <scope>NUCLEOTIDE SEQUENCE</scope>
</reference>